<dbReference type="PANTHER" id="PTHR23335:SF1">
    <property type="entry name" value="CALMODULIN-BINDING TRANSCRIPTION ACTIVATOR, ISOFORM F"/>
    <property type="match status" value="1"/>
</dbReference>
<protein>
    <submittedName>
        <fullName evidence="6">Calmodulin-binding transcription activator 2 isoform X1</fullName>
    </submittedName>
</protein>
<dbReference type="Pfam" id="PF03859">
    <property type="entry name" value="CG-1"/>
    <property type="match status" value="1"/>
</dbReference>
<dbReference type="STRING" id="10195.A0A3M7SYY3"/>
<dbReference type="SMART" id="SM01076">
    <property type="entry name" value="CG-1"/>
    <property type="match status" value="1"/>
</dbReference>
<dbReference type="InterPro" id="IPR000048">
    <property type="entry name" value="IQ_motif_EF-hand-BS"/>
</dbReference>
<evidence type="ECO:0000256" key="3">
    <source>
        <dbReference type="ARBA" id="ARBA00023242"/>
    </source>
</evidence>
<feature type="domain" description="CG-1" evidence="5">
    <location>
        <begin position="54"/>
        <end position="193"/>
    </location>
</feature>
<dbReference type="Pfam" id="PF00612">
    <property type="entry name" value="IQ"/>
    <property type="match status" value="2"/>
</dbReference>
<dbReference type="SUPFAM" id="SSF48403">
    <property type="entry name" value="Ankyrin repeat"/>
    <property type="match status" value="1"/>
</dbReference>
<reference evidence="6 7" key="1">
    <citation type="journal article" date="2018" name="Sci. Rep.">
        <title>Genomic signatures of local adaptation to the degree of environmental predictability in rotifers.</title>
        <authorList>
            <person name="Franch-Gras L."/>
            <person name="Hahn C."/>
            <person name="Garcia-Roger E.M."/>
            <person name="Carmona M.J."/>
            <person name="Serra M."/>
            <person name="Gomez A."/>
        </authorList>
    </citation>
    <scope>NUCLEOTIDE SEQUENCE [LARGE SCALE GENOMIC DNA]</scope>
    <source>
        <strain evidence="6">HYR1</strain>
    </source>
</reference>
<keyword evidence="2" id="KW-0804">Transcription</keyword>
<feature type="region of interest" description="Disordered" evidence="4">
    <location>
        <begin position="1065"/>
        <end position="1085"/>
    </location>
</feature>
<gene>
    <name evidence="6" type="ORF">BpHYR1_045813</name>
</gene>
<comment type="caution">
    <text evidence="6">The sequence shown here is derived from an EMBL/GenBank/DDBJ whole genome shotgun (WGS) entry which is preliminary data.</text>
</comment>
<dbReference type="InterPro" id="IPR005559">
    <property type="entry name" value="CG-1_dom"/>
</dbReference>
<dbReference type="OrthoDB" id="407555at2759"/>
<sequence length="1173" mass="135661">MTRNILPKNNDIKINENMSVSLNTEKSNIVFMNKSDNEPNTLLKSNQSLNLSVECPFSIHRLNQWHTNEEIFNILGKCKYLFANDELMRSQLSSWFTDEVVQRPSNGSVLLFDRRKVKNFKKDGFNWKRRKTGGANSVREDRMYLKINGVDCIYGCYSHSSIIPTFHRRCYWLIDKPDFVLVHYLQMPNSDTGECNINLNLNHLVNNSEDNGPNTDELKTEIKSMLWPYYLSENFLKENLKLFKQNYHSLTFKSVYDKPETFLTDFLDQIFQNDKINLTSFRVNLVGQNLNDLLEQTKFDPSESLNNQVDKNSDKIKLNVQLSMNHCFSNANKIFLIGNWSDIAIDLISRFKLFICSKEVKVEKLNSNVLECVLPNFDFIFDKNNSTSYRTTIEIYHNDSLVCDPIPFEIRKSENSTASIYKTQFQIMEKILFISKQLHIDISNLYFHDKCKSLSFEDRVSFVIEKLCAGAQLPFDIQNDLSYDHECKTILHLCAQIGSYSICEKLKNIYLSDRKNLVLKTELNLASTDLAGNTPTQLALINKNFDLAIFLYRWHFEQNLSNKNFNSWSADHDKIVESCKVNINGFLLEKIENLYGKFRTQITKLNLEQESIEKIKQQIIPFSITDQDLNSLPSPNINAVLDENFDFIENLGDLSTLLSEDNTFDEFNSDKASINIDLNNFMNFESDFPDQPLLPSCQSDDQDEKIKALADNIIAAMPHKIKSHRYSSSNLMQQKSQFFDNDAKDFLIHRNSASFDEGYEGSCSDPKFSLNSCYSSSTRSSLSPTASVSYQYDFIKHLNQELSLDDSPGDESICSGSFHIDCTPSTAEFCQYFHASTSSGYYKNAIEKGFSQLTLTDDEQRELYEAALVIQNAYRRYVMRKKKKTRLDLENSMQVTDIQCKDIKNCDKMSQIYPSSLSMSSITSDPMPKTSSNLLGQNHDEYDENVSSGGEEHRQYEAACIIQKYYRRYKQYENLHKYTEAAVKIQTKYRAYKSNSFNSSKYRASPSTIKSFNNNSIDESSISDYSNFPASEDSQTIFQTDLFNTNKLVNQKQVARKLINVRQSSRFSPASTNHQSKTSSSLNRKCSTPNLMNQFCINNQNDKSFMFFENDPTDIIDKQYTLETSEINSNPFQEMYSVDDFDFSQLNPDSHNMEQKNFPESNFWKYLTKVSDY</sequence>
<dbReference type="PROSITE" id="PS50096">
    <property type="entry name" value="IQ"/>
    <property type="match status" value="1"/>
</dbReference>
<accession>A0A3M7SYY3</accession>
<name>A0A3M7SYY3_BRAPC</name>
<dbReference type="GO" id="GO:0006357">
    <property type="term" value="P:regulation of transcription by RNA polymerase II"/>
    <property type="evidence" value="ECO:0007669"/>
    <property type="project" value="TreeGrafter"/>
</dbReference>
<dbReference type="GO" id="GO:0005634">
    <property type="term" value="C:nucleus"/>
    <property type="evidence" value="ECO:0007669"/>
    <property type="project" value="UniProtKB-SubCell"/>
</dbReference>
<dbReference type="PANTHER" id="PTHR23335">
    <property type="entry name" value="CALMODULIN-BINDING TRANSCRIPTION ACTIVATOR CAMTA"/>
    <property type="match status" value="1"/>
</dbReference>
<evidence type="ECO:0000313" key="7">
    <source>
        <dbReference type="Proteomes" id="UP000276133"/>
    </source>
</evidence>
<dbReference type="SMART" id="SM00015">
    <property type="entry name" value="IQ"/>
    <property type="match status" value="2"/>
</dbReference>
<dbReference type="InterPro" id="IPR036770">
    <property type="entry name" value="Ankyrin_rpt-contain_sf"/>
</dbReference>
<comment type="subcellular location">
    <subcellularLocation>
        <location evidence="1">Nucleus</location>
    </subcellularLocation>
</comment>
<evidence type="ECO:0000256" key="2">
    <source>
        <dbReference type="ARBA" id="ARBA00023163"/>
    </source>
</evidence>
<dbReference type="PROSITE" id="PS51437">
    <property type="entry name" value="CG_1"/>
    <property type="match status" value="1"/>
</dbReference>
<dbReference type="GO" id="GO:0003712">
    <property type="term" value="F:transcription coregulator activity"/>
    <property type="evidence" value="ECO:0007669"/>
    <property type="project" value="TreeGrafter"/>
</dbReference>
<dbReference type="Proteomes" id="UP000276133">
    <property type="component" value="Unassembled WGS sequence"/>
</dbReference>
<organism evidence="6 7">
    <name type="scientific">Brachionus plicatilis</name>
    <name type="common">Marine rotifer</name>
    <name type="synonym">Brachionus muelleri</name>
    <dbReference type="NCBI Taxonomy" id="10195"/>
    <lineage>
        <taxon>Eukaryota</taxon>
        <taxon>Metazoa</taxon>
        <taxon>Spiralia</taxon>
        <taxon>Gnathifera</taxon>
        <taxon>Rotifera</taxon>
        <taxon>Eurotatoria</taxon>
        <taxon>Monogononta</taxon>
        <taxon>Pseudotrocha</taxon>
        <taxon>Ploima</taxon>
        <taxon>Brachionidae</taxon>
        <taxon>Brachionus</taxon>
    </lineage>
</organism>
<dbReference type="AlphaFoldDB" id="A0A3M7SYY3"/>
<dbReference type="GO" id="GO:0003690">
    <property type="term" value="F:double-stranded DNA binding"/>
    <property type="evidence" value="ECO:0007669"/>
    <property type="project" value="TreeGrafter"/>
</dbReference>
<proteinExistence type="predicted"/>
<keyword evidence="7" id="KW-1185">Reference proteome</keyword>
<dbReference type="Gene3D" id="1.20.5.190">
    <property type="match status" value="1"/>
</dbReference>
<evidence type="ECO:0000256" key="4">
    <source>
        <dbReference type="SAM" id="MobiDB-lite"/>
    </source>
</evidence>
<evidence type="ECO:0000256" key="1">
    <source>
        <dbReference type="ARBA" id="ARBA00004123"/>
    </source>
</evidence>
<dbReference type="EMBL" id="REGN01000569">
    <property type="protein sequence ID" value="RNA40926.1"/>
    <property type="molecule type" value="Genomic_DNA"/>
</dbReference>
<evidence type="ECO:0000313" key="6">
    <source>
        <dbReference type="EMBL" id="RNA40926.1"/>
    </source>
</evidence>
<keyword evidence="3" id="KW-0539">Nucleus</keyword>
<evidence type="ECO:0000259" key="5">
    <source>
        <dbReference type="PROSITE" id="PS51437"/>
    </source>
</evidence>